<feature type="domain" description="Mannosylglycerate synthase GT" evidence="2">
    <location>
        <begin position="8"/>
        <end position="243"/>
    </location>
</feature>
<dbReference type="InterPro" id="IPR029044">
    <property type="entry name" value="Nucleotide-diphossugar_trans"/>
</dbReference>
<sequence>MKRKDAQSIVCFPFKNENTQVFLRNIGQALAHPRVGEVLGVGYDRNDCFKEIEARLSRVEREGKRIHLMVQKRWGKKRPGKGDGMNTALDYFVNHTSFDRIHFYDADIVTFSRQWIERGEERLDEDYQVVRSFFPKVSTDGMITWNITRCGLAYNWPQTILPHIGQPLGGELVLRREIAGRLVKEPWVMDYSDWGVDTAYMLAFAKYQAPLYEAYIKEGKLHKLYGSLSDLYTMLVECFAVIQENSGMPINTENTLYEKDRVKETPASIQKMRAFDVEGTIPLLTENWTEQEMELLGFFPSKIREGMILCRKDLDLRFMDPWTWYEVYAVLLEQFNQNRKAWRDLLFRLWIARVLNHTFYYVSKGYEYAMKNLEDMVSHFVQRRLREE</sequence>
<comment type="caution">
    <text evidence="3">The sequence shown here is derived from an EMBL/GenBank/DDBJ whole genome shotgun (WGS) entry which is preliminary data.</text>
</comment>
<organism evidence="3 4">
    <name type="scientific">Aerophobetes bacterium</name>
    <dbReference type="NCBI Taxonomy" id="2030807"/>
    <lineage>
        <taxon>Bacteria</taxon>
        <taxon>Candidatus Aerophobota</taxon>
    </lineage>
</organism>
<feature type="domain" description="Mannosylglycerate synthase C-terminal" evidence="1">
    <location>
        <begin position="274"/>
        <end position="377"/>
    </location>
</feature>
<dbReference type="Gene3D" id="3.90.550.10">
    <property type="entry name" value="Spore Coat Polysaccharide Biosynthesis Protein SpsA, Chain A"/>
    <property type="match status" value="2"/>
</dbReference>
<evidence type="ECO:0000259" key="2">
    <source>
        <dbReference type="Pfam" id="PF21969"/>
    </source>
</evidence>
<proteinExistence type="predicted"/>
<dbReference type="AlphaFoldDB" id="A0A523S2E8"/>
<evidence type="ECO:0008006" key="5">
    <source>
        <dbReference type="Google" id="ProtNLM"/>
    </source>
</evidence>
<evidence type="ECO:0000313" key="4">
    <source>
        <dbReference type="Proteomes" id="UP000316360"/>
    </source>
</evidence>
<evidence type="ECO:0000313" key="3">
    <source>
        <dbReference type="EMBL" id="TET12177.1"/>
    </source>
</evidence>
<dbReference type="EMBL" id="SOKJ01000104">
    <property type="protein sequence ID" value="TET12177.1"/>
    <property type="molecule type" value="Genomic_DNA"/>
</dbReference>
<gene>
    <name evidence="3" type="ORF">E3J84_01985</name>
</gene>
<dbReference type="Pfam" id="PF21969">
    <property type="entry name" value="MGS_GT"/>
    <property type="match status" value="1"/>
</dbReference>
<reference evidence="3 4" key="1">
    <citation type="submission" date="2019-03" db="EMBL/GenBank/DDBJ databases">
        <title>Metabolic potential of uncultured bacteria and archaea associated with petroleum seepage in deep-sea sediments.</title>
        <authorList>
            <person name="Dong X."/>
            <person name="Hubert C."/>
        </authorList>
    </citation>
    <scope>NUCLEOTIDE SEQUENCE [LARGE SCALE GENOMIC DNA]</scope>
    <source>
        <strain evidence="3">E44_bin7</strain>
    </source>
</reference>
<accession>A0A523S2E8</accession>
<dbReference type="InterPro" id="IPR054145">
    <property type="entry name" value="MGS_GT"/>
</dbReference>
<dbReference type="Pfam" id="PF21967">
    <property type="entry name" value="MGS_C"/>
    <property type="match status" value="1"/>
</dbReference>
<dbReference type="Proteomes" id="UP000316360">
    <property type="component" value="Unassembled WGS sequence"/>
</dbReference>
<name>A0A523S2E8_UNCAE</name>
<dbReference type="SUPFAM" id="SSF53448">
    <property type="entry name" value="Nucleotide-diphospho-sugar transferases"/>
    <property type="match status" value="1"/>
</dbReference>
<dbReference type="InterPro" id="IPR054143">
    <property type="entry name" value="MGS_C"/>
</dbReference>
<protein>
    <recommendedName>
        <fullName evidence="5">Glycosyltransferase family 2 protein</fullName>
    </recommendedName>
</protein>
<evidence type="ECO:0000259" key="1">
    <source>
        <dbReference type="Pfam" id="PF21967"/>
    </source>
</evidence>